<dbReference type="EMBL" id="JARXRO010000010">
    <property type="protein sequence ID" value="MDH5832877.1"/>
    <property type="molecule type" value="Genomic_DNA"/>
</dbReference>
<evidence type="ECO:0000256" key="1">
    <source>
        <dbReference type="ARBA" id="ARBA00002841"/>
    </source>
</evidence>
<evidence type="ECO:0000313" key="11">
    <source>
        <dbReference type="Proteomes" id="UP001156873"/>
    </source>
</evidence>
<comment type="similarity">
    <text evidence="2 7">Belongs to the PstS family.</text>
</comment>
<dbReference type="InterPro" id="IPR005673">
    <property type="entry name" value="ABC_phos-bd_PstS"/>
</dbReference>
<name>A0ABT6JQI3_9GAMM</name>
<dbReference type="Gene3D" id="3.40.190.10">
    <property type="entry name" value="Periplasmic binding protein-like II"/>
    <property type="match status" value="2"/>
</dbReference>
<protein>
    <recommendedName>
        <fullName evidence="4 7">Phosphate-binding protein PstS</fullName>
    </recommendedName>
</protein>
<evidence type="ECO:0000313" key="10">
    <source>
        <dbReference type="EMBL" id="MDH5832877.1"/>
    </source>
</evidence>
<keyword evidence="11" id="KW-1185">Reference proteome</keyword>
<feature type="signal peptide" evidence="8">
    <location>
        <begin position="1"/>
        <end position="21"/>
    </location>
</feature>
<dbReference type="Proteomes" id="UP001156873">
    <property type="component" value="Unassembled WGS sequence"/>
</dbReference>
<dbReference type="InterPro" id="IPR024370">
    <property type="entry name" value="PBP_domain"/>
</dbReference>
<evidence type="ECO:0000256" key="8">
    <source>
        <dbReference type="SAM" id="SignalP"/>
    </source>
</evidence>
<sequence length="368" mass="38522">MNTRFARLTLLALSAALFASGCSGDGGSATADQAGQAPLPGAAAQPAAGDRISAEITGAGATFIYPLLSKWSDDYNKATGARINYQSIGSGGGIAQIKAGTVDFGSSDKPLTSEELAQAGLGQFPSAIGGVVPVVNIDGMEPGELRLTGPLIADIYLGKVARWNDPAIAALNPGVQLPDGKITVVHRSDGSGTTFNWVNYLSKVSPEWQSQVGEGTSVSWPTGVGGKGNEGVAAYVKQIKGSIGYVELAYATQNGMSYASMQNAAGNWVRPSAESFQAAAASADWTNATDFSLIITNAPGADAWPVAATNFILMYKQPKDPKRSQDAIDFFTWALENGQPQADELHFVPLPPDLVQQVEAYWEAEFQL</sequence>
<dbReference type="SUPFAM" id="SSF53850">
    <property type="entry name" value="Periplasmic binding protein-like II"/>
    <property type="match status" value="1"/>
</dbReference>
<dbReference type="PANTHER" id="PTHR42996">
    <property type="entry name" value="PHOSPHATE-BINDING PROTEIN PSTS"/>
    <property type="match status" value="1"/>
</dbReference>
<dbReference type="NCBIfam" id="NF008171">
    <property type="entry name" value="PRK10918.1"/>
    <property type="match status" value="1"/>
</dbReference>
<gene>
    <name evidence="10" type="primary">pstS</name>
    <name evidence="10" type="ORF">QFW81_02865</name>
</gene>
<dbReference type="CDD" id="cd13565">
    <property type="entry name" value="PBP2_PstS"/>
    <property type="match status" value="1"/>
</dbReference>
<accession>A0ABT6JQI3</accession>
<comment type="subunit">
    <text evidence="3 7">The complex is composed of two ATP-binding proteins (PstB), two transmembrane proteins (PstC and PstA) and a solute-binding protein (PstS).</text>
</comment>
<keyword evidence="5 7" id="KW-0813">Transport</keyword>
<organism evidence="10 11">
    <name type="scientific">Luteimonas kalidii</name>
    <dbReference type="NCBI Taxonomy" id="3042025"/>
    <lineage>
        <taxon>Bacteria</taxon>
        <taxon>Pseudomonadati</taxon>
        <taxon>Pseudomonadota</taxon>
        <taxon>Gammaproteobacteria</taxon>
        <taxon>Lysobacterales</taxon>
        <taxon>Lysobacteraceae</taxon>
        <taxon>Luteimonas</taxon>
    </lineage>
</organism>
<evidence type="ECO:0000259" key="9">
    <source>
        <dbReference type="Pfam" id="PF12849"/>
    </source>
</evidence>
<evidence type="ECO:0000256" key="3">
    <source>
        <dbReference type="ARBA" id="ARBA00011529"/>
    </source>
</evidence>
<evidence type="ECO:0000256" key="6">
    <source>
        <dbReference type="ARBA" id="ARBA00022592"/>
    </source>
</evidence>
<evidence type="ECO:0000256" key="4">
    <source>
        <dbReference type="ARBA" id="ARBA00021889"/>
    </source>
</evidence>
<evidence type="ECO:0000256" key="2">
    <source>
        <dbReference type="ARBA" id="ARBA00008725"/>
    </source>
</evidence>
<dbReference type="PIRSF" id="PIRSF002756">
    <property type="entry name" value="PstS"/>
    <property type="match status" value="1"/>
</dbReference>
<keyword evidence="8" id="KW-0732">Signal</keyword>
<evidence type="ECO:0000256" key="7">
    <source>
        <dbReference type="PIRNR" id="PIRNR002756"/>
    </source>
</evidence>
<dbReference type="PANTHER" id="PTHR42996:SF1">
    <property type="entry name" value="PHOSPHATE-BINDING PROTEIN PSTS"/>
    <property type="match status" value="1"/>
</dbReference>
<evidence type="ECO:0000256" key="5">
    <source>
        <dbReference type="ARBA" id="ARBA00022448"/>
    </source>
</evidence>
<dbReference type="RefSeq" id="WP_280577059.1">
    <property type="nucleotide sequence ID" value="NZ_JARXRO010000010.1"/>
</dbReference>
<dbReference type="PROSITE" id="PS51257">
    <property type="entry name" value="PROKAR_LIPOPROTEIN"/>
    <property type="match status" value="1"/>
</dbReference>
<reference evidence="10 11" key="1">
    <citation type="submission" date="2023-04" db="EMBL/GenBank/DDBJ databases">
        <title>Luteimonas sp. M1R5S59.</title>
        <authorList>
            <person name="Sun J.-Q."/>
        </authorList>
    </citation>
    <scope>NUCLEOTIDE SEQUENCE [LARGE SCALE GENOMIC DNA]</scope>
    <source>
        <strain evidence="10 11">M1R5S59</strain>
    </source>
</reference>
<comment type="caution">
    <text evidence="10">The sequence shown here is derived from an EMBL/GenBank/DDBJ whole genome shotgun (WGS) entry which is preliminary data.</text>
</comment>
<comment type="function">
    <text evidence="1 7">Part of the ABC transporter complex PstSACB involved in phosphate import.</text>
</comment>
<keyword evidence="6 7" id="KW-0592">Phosphate transport</keyword>
<feature type="domain" description="PBP" evidence="9">
    <location>
        <begin position="47"/>
        <end position="335"/>
    </location>
</feature>
<dbReference type="NCBIfam" id="TIGR00975">
    <property type="entry name" value="3a0107s03"/>
    <property type="match status" value="1"/>
</dbReference>
<dbReference type="Pfam" id="PF12849">
    <property type="entry name" value="PBP_like_2"/>
    <property type="match status" value="1"/>
</dbReference>
<dbReference type="InterPro" id="IPR050962">
    <property type="entry name" value="Phosphate-bind_PstS"/>
</dbReference>
<proteinExistence type="inferred from homology"/>
<feature type="chain" id="PRO_5047452509" description="Phosphate-binding protein PstS" evidence="8">
    <location>
        <begin position="22"/>
        <end position="368"/>
    </location>
</feature>